<protein>
    <recommendedName>
        <fullName evidence="4">DUF2768 domain-containing protein</fullName>
    </recommendedName>
</protein>
<sequence>MEADGSFVPGLFEVLYWVAMIAMSLVLAAITVGLCVIGFKFMKDSRKGLGLGCIIFSLVAASMVTLMINRQFF</sequence>
<feature type="transmembrane region" description="Helical" evidence="1">
    <location>
        <begin position="14"/>
        <end position="37"/>
    </location>
</feature>
<evidence type="ECO:0000313" key="2">
    <source>
        <dbReference type="EMBL" id="GGH34541.1"/>
    </source>
</evidence>
<evidence type="ECO:0008006" key="4">
    <source>
        <dbReference type="Google" id="ProtNLM"/>
    </source>
</evidence>
<name>A0ABQ1YSD1_9BACL</name>
<evidence type="ECO:0000256" key="1">
    <source>
        <dbReference type="SAM" id="Phobius"/>
    </source>
</evidence>
<evidence type="ECO:0000313" key="3">
    <source>
        <dbReference type="Proteomes" id="UP000659344"/>
    </source>
</evidence>
<organism evidence="2 3">
    <name type="scientific">Paenibacillus segetis</name>
    <dbReference type="NCBI Taxonomy" id="1325360"/>
    <lineage>
        <taxon>Bacteria</taxon>
        <taxon>Bacillati</taxon>
        <taxon>Bacillota</taxon>
        <taxon>Bacilli</taxon>
        <taxon>Bacillales</taxon>
        <taxon>Paenibacillaceae</taxon>
        <taxon>Paenibacillus</taxon>
    </lineage>
</organism>
<dbReference type="Proteomes" id="UP000659344">
    <property type="component" value="Unassembled WGS sequence"/>
</dbReference>
<proteinExistence type="predicted"/>
<feature type="transmembrane region" description="Helical" evidence="1">
    <location>
        <begin position="49"/>
        <end position="68"/>
    </location>
</feature>
<accession>A0ABQ1YSD1</accession>
<dbReference type="EMBL" id="BMFT01000003">
    <property type="protein sequence ID" value="GGH34541.1"/>
    <property type="molecule type" value="Genomic_DNA"/>
</dbReference>
<keyword evidence="1" id="KW-0812">Transmembrane</keyword>
<keyword evidence="3" id="KW-1185">Reference proteome</keyword>
<keyword evidence="1" id="KW-0472">Membrane</keyword>
<gene>
    <name evidence="2" type="ORF">GCM10008013_40340</name>
</gene>
<keyword evidence="1" id="KW-1133">Transmembrane helix</keyword>
<dbReference type="RefSeq" id="WP_188541815.1">
    <property type="nucleotide sequence ID" value="NZ_BMFT01000003.1"/>
</dbReference>
<reference evidence="3" key="1">
    <citation type="journal article" date="2019" name="Int. J. Syst. Evol. Microbiol.">
        <title>The Global Catalogue of Microorganisms (GCM) 10K type strain sequencing project: providing services to taxonomists for standard genome sequencing and annotation.</title>
        <authorList>
            <consortium name="The Broad Institute Genomics Platform"/>
            <consortium name="The Broad Institute Genome Sequencing Center for Infectious Disease"/>
            <person name="Wu L."/>
            <person name="Ma J."/>
        </authorList>
    </citation>
    <scope>NUCLEOTIDE SEQUENCE [LARGE SCALE GENOMIC DNA]</scope>
    <source>
        <strain evidence="3">CGMCC 1.12769</strain>
    </source>
</reference>
<comment type="caution">
    <text evidence="2">The sequence shown here is derived from an EMBL/GenBank/DDBJ whole genome shotgun (WGS) entry which is preliminary data.</text>
</comment>